<reference evidence="3" key="1">
    <citation type="submission" date="2021-06" db="EMBL/GenBank/DDBJ databases">
        <authorList>
            <person name="Kallberg Y."/>
            <person name="Tangrot J."/>
            <person name="Rosling A."/>
        </authorList>
    </citation>
    <scope>NUCLEOTIDE SEQUENCE</scope>
    <source>
        <strain evidence="3">MT106</strain>
    </source>
</reference>
<protein>
    <submittedName>
        <fullName evidence="3">10072_t:CDS:1</fullName>
    </submittedName>
</protein>
<feature type="domain" description="NYN" evidence="2">
    <location>
        <begin position="9"/>
        <end position="70"/>
    </location>
</feature>
<name>A0A9N8W8E7_9GLOM</name>
<dbReference type="EMBL" id="CAJVPL010000283">
    <property type="protein sequence ID" value="CAG8478644.1"/>
    <property type="molecule type" value="Genomic_DNA"/>
</dbReference>
<dbReference type="GO" id="GO:0004540">
    <property type="term" value="F:RNA nuclease activity"/>
    <property type="evidence" value="ECO:0007669"/>
    <property type="project" value="InterPro"/>
</dbReference>
<keyword evidence="4" id="KW-1185">Reference proteome</keyword>
<evidence type="ECO:0000259" key="2">
    <source>
        <dbReference type="Pfam" id="PF01936"/>
    </source>
</evidence>
<comment type="caution">
    <text evidence="3">The sequence shown here is derived from an EMBL/GenBank/DDBJ whole genome shotgun (WGS) entry which is preliminary data.</text>
</comment>
<dbReference type="InterPro" id="IPR021139">
    <property type="entry name" value="NYN"/>
</dbReference>
<dbReference type="Pfam" id="PF01936">
    <property type="entry name" value="NYN"/>
    <property type="match status" value="1"/>
</dbReference>
<keyword evidence="1" id="KW-1133">Transmembrane helix</keyword>
<dbReference type="AlphaFoldDB" id="A0A9N8W8E7"/>
<evidence type="ECO:0000313" key="3">
    <source>
        <dbReference type="EMBL" id="CAG8478644.1"/>
    </source>
</evidence>
<accession>A0A9N8W8E7</accession>
<sequence length="126" mass="14208">MGSRPPEADSLWEYVRGQGFEVVIYDRNVESKEKKVDSTLVVAGMDAIWSMDPGAFCLVAGDSDYEPVKEKSLSILWMLIIKLLHMLAVILGKVMYLKYLMAKQSKNGVIDVQIVDCFVSLKLFGW</sequence>
<dbReference type="Gene3D" id="3.40.50.1010">
    <property type="entry name" value="5'-nuclease"/>
    <property type="match status" value="1"/>
</dbReference>
<evidence type="ECO:0000313" key="4">
    <source>
        <dbReference type="Proteomes" id="UP000789831"/>
    </source>
</evidence>
<organism evidence="3 4">
    <name type="scientific">Ambispora gerdemannii</name>
    <dbReference type="NCBI Taxonomy" id="144530"/>
    <lineage>
        <taxon>Eukaryota</taxon>
        <taxon>Fungi</taxon>
        <taxon>Fungi incertae sedis</taxon>
        <taxon>Mucoromycota</taxon>
        <taxon>Glomeromycotina</taxon>
        <taxon>Glomeromycetes</taxon>
        <taxon>Archaeosporales</taxon>
        <taxon>Ambisporaceae</taxon>
        <taxon>Ambispora</taxon>
    </lineage>
</organism>
<proteinExistence type="predicted"/>
<dbReference type="Proteomes" id="UP000789831">
    <property type="component" value="Unassembled WGS sequence"/>
</dbReference>
<feature type="transmembrane region" description="Helical" evidence="1">
    <location>
        <begin position="75"/>
        <end position="96"/>
    </location>
</feature>
<evidence type="ECO:0000256" key="1">
    <source>
        <dbReference type="SAM" id="Phobius"/>
    </source>
</evidence>
<keyword evidence="1" id="KW-0812">Transmembrane</keyword>
<keyword evidence="1" id="KW-0472">Membrane</keyword>
<gene>
    <name evidence="3" type="ORF">AGERDE_LOCUS3117</name>
</gene>